<dbReference type="PANTHER" id="PTHR43439:SF2">
    <property type="entry name" value="ENZYME, PUTATIVE (JCVI)-RELATED"/>
    <property type="match status" value="1"/>
</dbReference>
<dbReference type="EMBL" id="CP089274">
    <property type="protein sequence ID" value="USP73475.1"/>
    <property type="molecule type" value="Genomic_DNA"/>
</dbReference>
<dbReference type="InterPro" id="IPR042099">
    <property type="entry name" value="ANL_N_sf"/>
</dbReference>
<keyword evidence="5" id="KW-1185">Reference proteome</keyword>
<dbReference type="InterPro" id="IPR000873">
    <property type="entry name" value="AMP-dep_synth/lig_dom"/>
</dbReference>
<dbReference type="Pfam" id="PF00501">
    <property type="entry name" value="AMP-binding"/>
    <property type="match status" value="1"/>
</dbReference>
<dbReference type="Pfam" id="PF23562">
    <property type="entry name" value="AMP-binding_C_3"/>
    <property type="match status" value="1"/>
</dbReference>
<evidence type="ECO:0000313" key="4">
    <source>
        <dbReference type="EMBL" id="USP73475.1"/>
    </source>
</evidence>
<evidence type="ECO:0000256" key="2">
    <source>
        <dbReference type="ARBA" id="ARBA00022553"/>
    </source>
</evidence>
<keyword evidence="1" id="KW-0596">Phosphopantetheine</keyword>
<dbReference type="PANTHER" id="PTHR43439">
    <property type="entry name" value="PHENYLACETATE-COENZYME A LIGASE"/>
    <property type="match status" value="1"/>
</dbReference>
<dbReference type="Gene3D" id="3.40.50.12780">
    <property type="entry name" value="N-terminal domain of ligase-like"/>
    <property type="match status" value="1"/>
</dbReference>
<dbReference type="OrthoDB" id="429813at2759"/>
<name>A0A9Q8Z1L4_CURCL</name>
<dbReference type="AlphaFoldDB" id="A0A9Q8Z1L4"/>
<protein>
    <recommendedName>
        <fullName evidence="3">AMP-dependent synthetase/ligase domain-containing protein</fullName>
    </recommendedName>
</protein>
<sequence length="579" mass="64219">MSARPSPWPEFYSDLLPNVLFAIADKYPSATYAEFPRDPKDISKGYWKFTFADVANAVNATAWWINQNVGKLEEEQKNGSQTLVYMGPSDIRYALLCLGSVIAGYKMLFPSPRYGAEALVKLIEAIDAKVLLSPETPYPIEAEILKNKKDTLRKLQLPNVDHFFSGRVTRYPFAKTFDTCKDEPMICLQGLTFSNIDTSGTTGFPKPIIWTHDWVASQSRALNLPPPAGFDFADALLRGGKDGTGRVLITTPPYHASGIFSMVFHPLLLGTIPTYSQPGSTPEKTVDRAISALEVLEAGRGGATETTQKVINLVSAIPPCMEYVAKHPSKLDQIAQKAQALRYGGGSISRAAGDTIAQTMHLVCGIGATELGTWSCIRPIDDDLRQDGKWEYLTPHPAINMQFEPAAKDAAQTVYEAILVRNNGEEFDGFVQSFFKIHPDLEAHRTGDLFVRHPKYPDMWKHHGRADDLLVFLSNEKFFPTVAEQRLASHPGIAEALIVGTRRPKAALIVRLENGLKLDDVWDKIEEVNAGSPLYARVEKNMVVVAEEPFLKTAKGSIRKVEMLRKYSQELDALYGETV</sequence>
<dbReference type="SUPFAM" id="SSF56801">
    <property type="entry name" value="Acetyl-CoA synthetase-like"/>
    <property type="match status" value="1"/>
</dbReference>
<organism evidence="4 5">
    <name type="scientific">Curvularia clavata</name>
    <dbReference type="NCBI Taxonomy" id="95742"/>
    <lineage>
        <taxon>Eukaryota</taxon>
        <taxon>Fungi</taxon>
        <taxon>Dikarya</taxon>
        <taxon>Ascomycota</taxon>
        <taxon>Pezizomycotina</taxon>
        <taxon>Dothideomycetes</taxon>
        <taxon>Pleosporomycetidae</taxon>
        <taxon>Pleosporales</taxon>
        <taxon>Pleosporineae</taxon>
        <taxon>Pleosporaceae</taxon>
        <taxon>Curvularia</taxon>
    </lineage>
</organism>
<gene>
    <name evidence="4" type="ORF">yc1106_00749</name>
</gene>
<dbReference type="VEuPathDB" id="FungiDB:yc1106_00749"/>
<reference evidence="4" key="1">
    <citation type="submission" date="2021-12" db="EMBL/GenBank/DDBJ databases">
        <title>Curvularia clavata genome.</title>
        <authorList>
            <person name="Cao Y."/>
        </authorList>
    </citation>
    <scope>NUCLEOTIDE SEQUENCE</scope>
    <source>
        <strain evidence="4">Yc1106</strain>
    </source>
</reference>
<evidence type="ECO:0000313" key="5">
    <source>
        <dbReference type="Proteomes" id="UP001056012"/>
    </source>
</evidence>
<proteinExistence type="predicted"/>
<accession>A0A9Q8Z1L4</accession>
<dbReference type="Proteomes" id="UP001056012">
    <property type="component" value="Chromosome 1"/>
</dbReference>
<dbReference type="InterPro" id="IPR051414">
    <property type="entry name" value="Adenylate-forming_Reductase"/>
</dbReference>
<keyword evidence="2" id="KW-0597">Phosphoprotein</keyword>
<feature type="domain" description="AMP-dependent synthetase/ligase" evidence="3">
    <location>
        <begin position="43"/>
        <end position="385"/>
    </location>
</feature>
<evidence type="ECO:0000259" key="3">
    <source>
        <dbReference type="Pfam" id="PF00501"/>
    </source>
</evidence>
<evidence type="ECO:0000256" key="1">
    <source>
        <dbReference type="ARBA" id="ARBA00022450"/>
    </source>
</evidence>